<dbReference type="SMART" id="SM00184">
    <property type="entry name" value="RING"/>
    <property type="match status" value="1"/>
</dbReference>
<gene>
    <name evidence="7" type="ORF">CLAFUR5_04750</name>
</gene>
<reference evidence="7" key="2">
    <citation type="journal article" date="2022" name="Microb. Genom.">
        <title>A chromosome-scale genome assembly of the tomato pathogen Cladosporium fulvum reveals a compartmentalized genome architecture and the presence of a dispensable chromosome.</title>
        <authorList>
            <person name="Zaccaron A.Z."/>
            <person name="Chen L.H."/>
            <person name="Samaras A."/>
            <person name="Stergiopoulos I."/>
        </authorList>
    </citation>
    <scope>NUCLEOTIDE SEQUENCE</scope>
    <source>
        <strain evidence="7">Race5_Kim</strain>
    </source>
</reference>
<dbReference type="Pfam" id="PF00097">
    <property type="entry name" value="zf-C3HC4"/>
    <property type="match status" value="1"/>
</dbReference>
<accession>A0A9Q8LG54</accession>
<dbReference type="InterPro" id="IPR013083">
    <property type="entry name" value="Znf_RING/FYVE/PHD"/>
</dbReference>
<dbReference type="Gene3D" id="3.30.40.10">
    <property type="entry name" value="Zinc/RING finger domain, C3HC4 (zinc finger)"/>
    <property type="match status" value="1"/>
</dbReference>
<keyword evidence="8" id="KW-1185">Reference proteome</keyword>
<sequence length="210" mass="22711">MTSTGVSDIPLSAHCKRAHSSFDLSLFNWNNTPDKFSSRQHHDHFDKMSQPTKQGFVPQVGQQKCAICDNILANPTDTRCGHHCCLHCLRGYAAADGTCPVCGSELYDGNRTTARPTASAATQDHVQTAPALAPAFPQGQLTGDPTLPQYMQPGASWGSLTIAPALPVYNSFGSASQGQRNETGDDQANQDSQEPEEDAREAQHKEEDQL</sequence>
<dbReference type="SUPFAM" id="SSF57850">
    <property type="entry name" value="RING/U-box"/>
    <property type="match status" value="1"/>
</dbReference>
<dbReference type="GeneID" id="71984628"/>
<reference evidence="7" key="1">
    <citation type="submission" date="2021-12" db="EMBL/GenBank/DDBJ databases">
        <authorList>
            <person name="Zaccaron A."/>
            <person name="Stergiopoulos I."/>
        </authorList>
    </citation>
    <scope>NUCLEOTIDE SEQUENCE</scope>
    <source>
        <strain evidence="7">Race5_Kim</strain>
    </source>
</reference>
<dbReference type="RefSeq" id="XP_047761203.1">
    <property type="nucleotide sequence ID" value="XM_047903898.1"/>
</dbReference>
<name>A0A9Q8LG54_PASFU</name>
<evidence type="ECO:0000256" key="5">
    <source>
        <dbReference type="SAM" id="MobiDB-lite"/>
    </source>
</evidence>
<dbReference type="InterPro" id="IPR018957">
    <property type="entry name" value="Znf_C3HC4_RING-type"/>
</dbReference>
<evidence type="ECO:0000313" key="8">
    <source>
        <dbReference type="Proteomes" id="UP000756132"/>
    </source>
</evidence>
<protein>
    <recommendedName>
        <fullName evidence="6">RING-type domain-containing protein</fullName>
    </recommendedName>
</protein>
<keyword evidence="2 4" id="KW-0863">Zinc-finger</keyword>
<dbReference type="PROSITE" id="PS50089">
    <property type="entry name" value="ZF_RING_2"/>
    <property type="match status" value="1"/>
</dbReference>
<feature type="compositionally biased region" description="Basic and acidic residues" evidence="5">
    <location>
        <begin position="200"/>
        <end position="210"/>
    </location>
</feature>
<dbReference type="GO" id="GO:0008270">
    <property type="term" value="F:zinc ion binding"/>
    <property type="evidence" value="ECO:0007669"/>
    <property type="project" value="UniProtKB-KW"/>
</dbReference>
<organism evidence="7 8">
    <name type="scientific">Passalora fulva</name>
    <name type="common">Tomato leaf mold</name>
    <name type="synonym">Cladosporium fulvum</name>
    <dbReference type="NCBI Taxonomy" id="5499"/>
    <lineage>
        <taxon>Eukaryota</taxon>
        <taxon>Fungi</taxon>
        <taxon>Dikarya</taxon>
        <taxon>Ascomycota</taxon>
        <taxon>Pezizomycotina</taxon>
        <taxon>Dothideomycetes</taxon>
        <taxon>Dothideomycetidae</taxon>
        <taxon>Mycosphaerellales</taxon>
        <taxon>Mycosphaerellaceae</taxon>
        <taxon>Fulvia</taxon>
    </lineage>
</organism>
<proteinExistence type="predicted"/>
<dbReference type="KEGG" id="ffu:CLAFUR5_04750"/>
<dbReference type="Proteomes" id="UP000756132">
    <property type="component" value="Chromosome 4"/>
</dbReference>
<feature type="domain" description="RING-type" evidence="6">
    <location>
        <begin position="65"/>
        <end position="102"/>
    </location>
</feature>
<dbReference type="InterPro" id="IPR001841">
    <property type="entry name" value="Znf_RING"/>
</dbReference>
<feature type="compositionally biased region" description="Polar residues" evidence="5">
    <location>
        <begin position="171"/>
        <end position="192"/>
    </location>
</feature>
<dbReference type="EMBL" id="CP090166">
    <property type="protein sequence ID" value="UJO16837.1"/>
    <property type="molecule type" value="Genomic_DNA"/>
</dbReference>
<evidence type="ECO:0000256" key="2">
    <source>
        <dbReference type="ARBA" id="ARBA00022771"/>
    </source>
</evidence>
<evidence type="ECO:0000256" key="4">
    <source>
        <dbReference type="PROSITE-ProRule" id="PRU00175"/>
    </source>
</evidence>
<evidence type="ECO:0000259" key="6">
    <source>
        <dbReference type="PROSITE" id="PS50089"/>
    </source>
</evidence>
<evidence type="ECO:0000256" key="3">
    <source>
        <dbReference type="ARBA" id="ARBA00022833"/>
    </source>
</evidence>
<evidence type="ECO:0000256" key="1">
    <source>
        <dbReference type="ARBA" id="ARBA00022723"/>
    </source>
</evidence>
<feature type="region of interest" description="Disordered" evidence="5">
    <location>
        <begin position="171"/>
        <end position="210"/>
    </location>
</feature>
<keyword evidence="3" id="KW-0862">Zinc</keyword>
<evidence type="ECO:0000313" key="7">
    <source>
        <dbReference type="EMBL" id="UJO16837.1"/>
    </source>
</evidence>
<keyword evidence="1" id="KW-0479">Metal-binding</keyword>
<dbReference type="AlphaFoldDB" id="A0A9Q8LG54"/>